<reference evidence="1" key="1">
    <citation type="journal article" date="2020" name="Stud. Mycol.">
        <title>101 Dothideomycetes genomes: a test case for predicting lifestyles and emergence of pathogens.</title>
        <authorList>
            <person name="Haridas S."/>
            <person name="Albert R."/>
            <person name="Binder M."/>
            <person name="Bloem J."/>
            <person name="Labutti K."/>
            <person name="Salamov A."/>
            <person name="Andreopoulos B."/>
            <person name="Baker S."/>
            <person name="Barry K."/>
            <person name="Bills G."/>
            <person name="Bluhm B."/>
            <person name="Cannon C."/>
            <person name="Castanera R."/>
            <person name="Culley D."/>
            <person name="Daum C."/>
            <person name="Ezra D."/>
            <person name="Gonzalez J."/>
            <person name="Henrissat B."/>
            <person name="Kuo A."/>
            <person name="Liang C."/>
            <person name="Lipzen A."/>
            <person name="Lutzoni F."/>
            <person name="Magnuson J."/>
            <person name="Mondo S."/>
            <person name="Nolan M."/>
            <person name="Ohm R."/>
            <person name="Pangilinan J."/>
            <person name="Park H.-J."/>
            <person name="Ramirez L."/>
            <person name="Alfaro M."/>
            <person name="Sun H."/>
            <person name="Tritt A."/>
            <person name="Yoshinaga Y."/>
            <person name="Zwiers L.-H."/>
            <person name="Turgeon B."/>
            <person name="Goodwin S."/>
            <person name="Spatafora J."/>
            <person name="Crous P."/>
            <person name="Grigoriev I."/>
        </authorList>
    </citation>
    <scope>NUCLEOTIDE SEQUENCE</scope>
    <source>
        <strain evidence="1">ATCC 74209</strain>
    </source>
</reference>
<keyword evidence="2" id="KW-1185">Reference proteome</keyword>
<dbReference type="EMBL" id="ML993858">
    <property type="protein sequence ID" value="KAF2205324.1"/>
    <property type="molecule type" value="Genomic_DNA"/>
</dbReference>
<sequence length="162" mass="19229">MCCFRLMDSRTGVYKMSAAFSSTSVTHETEFDANRHWYRSDSLHVPSFDMTLLHRRRRWCFYGFSLSLVEDTVLYNRSILRYLIFGCLDFSSPIVFLFESFRSIVLASEAVILMGQLVRCAYFWIHCSIRRIPPCSLISVRRNWSRNTRYLNNWDVARHKSL</sequence>
<comment type="caution">
    <text evidence="1">The sequence shown here is derived from an EMBL/GenBank/DDBJ whole genome shotgun (WGS) entry which is preliminary data.</text>
</comment>
<dbReference type="Proteomes" id="UP000799536">
    <property type="component" value="Unassembled WGS sequence"/>
</dbReference>
<evidence type="ECO:0000313" key="1">
    <source>
        <dbReference type="EMBL" id="KAF2205324.1"/>
    </source>
</evidence>
<organism evidence="1 2">
    <name type="scientific">Delitschia confertaspora ATCC 74209</name>
    <dbReference type="NCBI Taxonomy" id="1513339"/>
    <lineage>
        <taxon>Eukaryota</taxon>
        <taxon>Fungi</taxon>
        <taxon>Dikarya</taxon>
        <taxon>Ascomycota</taxon>
        <taxon>Pezizomycotina</taxon>
        <taxon>Dothideomycetes</taxon>
        <taxon>Pleosporomycetidae</taxon>
        <taxon>Pleosporales</taxon>
        <taxon>Delitschiaceae</taxon>
        <taxon>Delitschia</taxon>
    </lineage>
</organism>
<dbReference type="AlphaFoldDB" id="A0A9P4JY32"/>
<evidence type="ECO:0000313" key="2">
    <source>
        <dbReference type="Proteomes" id="UP000799536"/>
    </source>
</evidence>
<name>A0A9P4JY32_9PLEO</name>
<gene>
    <name evidence="1" type="ORF">GQ43DRAFT_36128</name>
</gene>
<proteinExistence type="predicted"/>
<protein>
    <submittedName>
        <fullName evidence="1">Uncharacterized protein</fullName>
    </submittedName>
</protein>
<accession>A0A9P4JY32</accession>